<name>K2JMW8_9GAMM</name>
<keyword evidence="1" id="KW-0449">Lipoprotein</keyword>
<dbReference type="RefSeq" id="WP_008488026.1">
    <property type="nucleotide sequence ID" value="NZ_AMRG01000004.1"/>
</dbReference>
<organism evidence="1 2">
    <name type="scientific">Idiomarina xiamenensis 10-D-4</name>
    <dbReference type="NCBI Taxonomy" id="740709"/>
    <lineage>
        <taxon>Bacteria</taxon>
        <taxon>Pseudomonadati</taxon>
        <taxon>Pseudomonadota</taxon>
        <taxon>Gammaproteobacteria</taxon>
        <taxon>Alteromonadales</taxon>
        <taxon>Idiomarinaceae</taxon>
        <taxon>Idiomarina</taxon>
    </lineage>
</organism>
<protein>
    <submittedName>
        <fullName evidence="1">Putative lipoprotein</fullName>
    </submittedName>
</protein>
<reference evidence="1 2" key="1">
    <citation type="journal article" date="2012" name="J. Bacteriol.">
        <title>Genome Sequence of Idiomarina xiamenensis Type Strain 10-D-4.</title>
        <authorList>
            <person name="Lai Q."/>
            <person name="Wang L."/>
            <person name="Wang W."/>
            <person name="Shao Z."/>
        </authorList>
    </citation>
    <scope>NUCLEOTIDE SEQUENCE [LARGE SCALE GENOMIC DNA]</scope>
    <source>
        <strain evidence="1 2">10-D-4</strain>
    </source>
</reference>
<dbReference type="Proteomes" id="UP000014115">
    <property type="component" value="Unassembled WGS sequence"/>
</dbReference>
<dbReference type="InterPro" id="IPR021534">
    <property type="entry name" value="DUF3192"/>
</dbReference>
<sequence>MNKKLAVICLTAPLVLTLPGCLIVTEKHASDSNQHSESEREQRNRAMIASLTMSTSLPLVREQLGVPDFSESVRIDGDDYQVLYYRTQRVKGDGLTTKDECTPLVFEDQQLIGSGQLALDRLH</sequence>
<evidence type="ECO:0000313" key="1">
    <source>
        <dbReference type="EMBL" id="EKE84861.1"/>
    </source>
</evidence>
<accession>K2JMW8</accession>
<dbReference type="PATRIC" id="fig|740709.3.peg.929"/>
<dbReference type="STRING" id="740709.A10D4_04595"/>
<dbReference type="Pfam" id="PF11399">
    <property type="entry name" value="DUF3192"/>
    <property type="match status" value="1"/>
</dbReference>
<comment type="caution">
    <text evidence="1">The sequence shown here is derived from an EMBL/GenBank/DDBJ whole genome shotgun (WGS) entry which is preliminary data.</text>
</comment>
<evidence type="ECO:0000313" key="2">
    <source>
        <dbReference type="Proteomes" id="UP000014115"/>
    </source>
</evidence>
<keyword evidence="2" id="KW-1185">Reference proteome</keyword>
<dbReference type="eggNOG" id="COG2913">
    <property type="taxonomic scope" value="Bacteria"/>
</dbReference>
<dbReference type="EMBL" id="AMRG01000004">
    <property type="protein sequence ID" value="EKE84861.1"/>
    <property type="molecule type" value="Genomic_DNA"/>
</dbReference>
<dbReference type="AlphaFoldDB" id="K2JMW8"/>
<gene>
    <name evidence="1" type="ORF">A10D4_04595</name>
</gene>
<dbReference type="OrthoDB" id="6399368at2"/>
<proteinExistence type="predicted"/>